<evidence type="ECO:0000256" key="1">
    <source>
        <dbReference type="ARBA" id="ARBA00001961"/>
    </source>
</evidence>
<evidence type="ECO:0000256" key="10">
    <source>
        <dbReference type="ARBA" id="ARBA00023002"/>
    </source>
</evidence>
<evidence type="ECO:0000256" key="3">
    <source>
        <dbReference type="ARBA" id="ARBA00006511"/>
    </source>
</evidence>
<evidence type="ECO:0000256" key="12">
    <source>
        <dbReference type="ARBA" id="ARBA00023136"/>
    </source>
</evidence>
<dbReference type="GO" id="GO:0005506">
    <property type="term" value="F:iron ion binding"/>
    <property type="evidence" value="ECO:0007669"/>
    <property type="project" value="InterPro"/>
</dbReference>
<evidence type="ECO:0000259" key="15">
    <source>
        <dbReference type="PROSITE" id="PS51670"/>
    </source>
</evidence>
<keyword evidence="6" id="KW-0479">Metal-binding</keyword>
<dbReference type="STRING" id="29655.A0A0K9P0V5"/>
<comment type="caution">
    <text evidence="16">The sequence shown here is derived from an EMBL/GenBank/DDBJ whole genome shotgun (WGS) entry which is preliminary data.</text>
</comment>
<dbReference type="OrthoDB" id="420380at2759"/>
<dbReference type="PROSITE" id="PS51670">
    <property type="entry name" value="SHKT"/>
    <property type="match status" value="1"/>
</dbReference>
<evidence type="ECO:0000256" key="7">
    <source>
        <dbReference type="ARBA" id="ARBA00022964"/>
    </source>
</evidence>
<dbReference type="GO" id="GO:0004656">
    <property type="term" value="F:procollagen-proline 4-dioxygenase activity"/>
    <property type="evidence" value="ECO:0000318"/>
    <property type="project" value="GO_Central"/>
</dbReference>
<dbReference type="EMBL" id="LFYR01001430">
    <property type="protein sequence ID" value="KMZ61877.1"/>
    <property type="molecule type" value="Genomic_DNA"/>
</dbReference>
<comment type="cofactor">
    <cofactor evidence="1">
        <name>L-ascorbate</name>
        <dbReference type="ChEBI" id="CHEBI:38290"/>
    </cofactor>
</comment>
<dbReference type="AlphaFoldDB" id="A0A0K9P0V5"/>
<proteinExistence type="inferred from homology"/>
<dbReference type="InterPro" id="IPR003582">
    <property type="entry name" value="ShKT_dom"/>
</dbReference>
<name>A0A0K9P0V5_ZOSMR</name>
<gene>
    <name evidence="16" type="ORF">ZOSMA_4G01660</name>
</gene>
<evidence type="ECO:0000256" key="8">
    <source>
        <dbReference type="ARBA" id="ARBA00022968"/>
    </source>
</evidence>
<evidence type="ECO:0000256" key="5">
    <source>
        <dbReference type="ARBA" id="ARBA00022692"/>
    </source>
</evidence>
<organism evidence="16 17">
    <name type="scientific">Zostera marina</name>
    <name type="common">Eelgrass</name>
    <dbReference type="NCBI Taxonomy" id="29655"/>
    <lineage>
        <taxon>Eukaryota</taxon>
        <taxon>Viridiplantae</taxon>
        <taxon>Streptophyta</taxon>
        <taxon>Embryophyta</taxon>
        <taxon>Tracheophyta</taxon>
        <taxon>Spermatophyta</taxon>
        <taxon>Magnoliopsida</taxon>
        <taxon>Liliopsida</taxon>
        <taxon>Zosteraceae</taxon>
        <taxon>Zostera</taxon>
    </lineage>
</organism>
<evidence type="ECO:0000256" key="6">
    <source>
        <dbReference type="ARBA" id="ARBA00022723"/>
    </source>
</evidence>
<dbReference type="GO" id="GO:0005783">
    <property type="term" value="C:endoplasmic reticulum"/>
    <property type="evidence" value="ECO:0000318"/>
    <property type="project" value="GO_Central"/>
</dbReference>
<dbReference type="GO" id="GO:0031418">
    <property type="term" value="F:L-ascorbic acid binding"/>
    <property type="evidence" value="ECO:0007669"/>
    <property type="project" value="InterPro"/>
</dbReference>
<protein>
    <recommendedName>
        <fullName evidence="4">procollagen-proline 4-dioxygenase</fullName>
        <ecNumber evidence="4">1.14.11.2</ecNumber>
    </recommendedName>
</protein>
<dbReference type="InterPro" id="IPR006620">
    <property type="entry name" value="Pro_4_hyd_alph"/>
</dbReference>
<keyword evidence="10" id="KW-0560">Oxidoreductase</keyword>
<keyword evidence="5" id="KW-0812">Transmembrane</keyword>
<dbReference type="OMA" id="IWSDCTK"/>
<keyword evidence="9" id="KW-1133">Transmembrane helix</keyword>
<dbReference type="PANTHER" id="PTHR10869">
    <property type="entry name" value="PROLYL 4-HYDROXYLASE ALPHA SUBUNIT"/>
    <property type="match status" value="1"/>
</dbReference>
<keyword evidence="11" id="KW-0408">Iron</keyword>
<dbReference type="InterPro" id="IPR045054">
    <property type="entry name" value="P4HA-like"/>
</dbReference>
<evidence type="ECO:0000256" key="14">
    <source>
        <dbReference type="SAM" id="SignalP"/>
    </source>
</evidence>
<dbReference type="Gene3D" id="2.60.120.620">
    <property type="entry name" value="q2cbj1_9rhob like domain"/>
    <property type="match status" value="1"/>
</dbReference>
<comment type="catalytic activity">
    <reaction evidence="13">
        <text>L-prolyl-[collagen] + 2-oxoglutarate + O2 = trans-4-hydroxy-L-prolyl-[collagen] + succinate + CO2</text>
        <dbReference type="Rhea" id="RHEA:18945"/>
        <dbReference type="Rhea" id="RHEA-COMP:11676"/>
        <dbReference type="Rhea" id="RHEA-COMP:11680"/>
        <dbReference type="ChEBI" id="CHEBI:15379"/>
        <dbReference type="ChEBI" id="CHEBI:16526"/>
        <dbReference type="ChEBI" id="CHEBI:16810"/>
        <dbReference type="ChEBI" id="CHEBI:30031"/>
        <dbReference type="ChEBI" id="CHEBI:50342"/>
        <dbReference type="ChEBI" id="CHEBI:61965"/>
        <dbReference type="EC" id="1.14.11.2"/>
    </reaction>
</comment>
<comment type="similarity">
    <text evidence="3">Belongs to the P4HA family.</text>
</comment>
<reference evidence="17" key="1">
    <citation type="journal article" date="2016" name="Nature">
        <title>The genome of the seagrass Zostera marina reveals angiosperm adaptation to the sea.</title>
        <authorList>
            <person name="Olsen J.L."/>
            <person name="Rouze P."/>
            <person name="Verhelst B."/>
            <person name="Lin Y.-C."/>
            <person name="Bayer T."/>
            <person name="Collen J."/>
            <person name="Dattolo E."/>
            <person name="De Paoli E."/>
            <person name="Dittami S."/>
            <person name="Maumus F."/>
            <person name="Michel G."/>
            <person name="Kersting A."/>
            <person name="Lauritano C."/>
            <person name="Lohaus R."/>
            <person name="Toepel M."/>
            <person name="Tonon T."/>
            <person name="Vanneste K."/>
            <person name="Amirebrahimi M."/>
            <person name="Brakel J."/>
            <person name="Bostroem C."/>
            <person name="Chovatia M."/>
            <person name="Grimwood J."/>
            <person name="Jenkins J.W."/>
            <person name="Jueterbock A."/>
            <person name="Mraz A."/>
            <person name="Stam W.T."/>
            <person name="Tice H."/>
            <person name="Bornberg-Bauer E."/>
            <person name="Green P.J."/>
            <person name="Pearson G.A."/>
            <person name="Procaccini G."/>
            <person name="Duarte C.M."/>
            <person name="Schmutz J."/>
            <person name="Reusch T.B.H."/>
            <person name="Van de Peer Y."/>
        </authorList>
    </citation>
    <scope>NUCLEOTIDE SEQUENCE [LARGE SCALE GENOMIC DNA]</scope>
    <source>
        <strain evidence="17">cv. Finnish</strain>
    </source>
</reference>
<keyword evidence="14" id="KW-0732">Signal</keyword>
<evidence type="ECO:0000313" key="16">
    <source>
        <dbReference type="EMBL" id="KMZ61877.1"/>
    </source>
</evidence>
<evidence type="ECO:0000256" key="4">
    <source>
        <dbReference type="ARBA" id="ARBA00012269"/>
    </source>
</evidence>
<dbReference type="Pfam" id="PF01549">
    <property type="entry name" value="ShK"/>
    <property type="match status" value="1"/>
</dbReference>
<feature type="domain" description="ShKT" evidence="15">
    <location>
        <begin position="265"/>
        <end position="305"/>
    </location>
</feature>
<evidence type="ECO:0000256" key="13">
    <source>
        <dbReference type="ARBA" id="ARBA00049169"/>
    </source>
</evidence>
<keyword evidence="12" id="KW-0472">Membrane</keyword>
<comment type="subcellular location">
    <subcellularLocation>
        <location evidence="2">Endoplasmic reticulum membrane</location>
        <topology evidence="2">Single-pass type II membrane protein</topology>
    </subcellularLocation>
</comment>
<accession>A0A0K9P0V5</accession>
<dbReference type="GO" id="GO:0005789">
    <property type="term" value="C:endoplasmic reticulum membrane"/>
    <property type="evidence" value="ECO:0007669"/>
    <property type="project" value="UniProtKB-SubCell"/>
</dbReference>
<evidence type="ECO:0000313" key="17">
    <source>
        <dbReference type="Proteomes" id="UP000036987"/>
    </source>
</evidence>
<evidence type="ECO:0000256" key="9">
    <source>
        <dbReference type="ARBA" id="ARBA00022989"/>
    </source>
</evidence>
<keyword evidence="17" id="KW-1185">Reference proteome</keyword>
<dbReference type="Proteomes" id="UP000036987">
    <property type="component" value="Unassembled WGS sequence"/>
</dbReference>
<evidence type="ECO:0000256" key="11">
    <source>
        <dbReference type="ARBA" id="ARBA00023004"/>
    </source>
</evidence>
<dbReference type="SMART" id="SM00702">
    <property type="entry name" value="P4Hc"/>
    <property type="match status" value="1"/>
</dbReference>
<dbReference type="Pfam" id="PF13640">
    <property type="entry name" value="2OG-FeII_Oxy_3"/>
    <property type="match status" value="1"/>
</dbReference>
<sequence length="305" mass="34486">MVFTAHWIWTSVILLALLPVQYSSSGHRTIEFNDSTNVNQESRDFILHGDLEQSSNFDPTNAIRLSWHPRLFQYPNFLSDEECDHLISLANGTNKITGWLFETDELVARIDERISAWTFLPKDNGEPIKILHSEIEQSSEAQYVYSYNRTDFGGGDYMIATVIIFLSNVSMGGETIFPRSEMKDAQIKDNSWSLCSSNGYAVKPIKGNALLFFHRHHNSEPDEGSLHGNCAVLGGDKWTANKWIHVLPFTGIKNSFLHDSDNIGCTDEEDMCAEWAANGECDRNRIYMLGNSDYYGSCRKSCGLC</sequence>
<dbReference type="EC" id="1.14.11.2" evidence="4"/>
<dbReference type="PANTHER" id="PTHR10869:SF238">
    <property type="entry name" value="PROLYL 4-HYDROXYLASE 6-RELATED"/>
    <property type="match status" value="1"/>
</dbReference>
<keyword evidence="8" id="KW-0735">Signal-anchor</keyword>
<feature type="signal peptide" evidence="14">
    <location>
        <begin position="1"/>
        <end position="25"/>
    </location>
</feature>
<dbReference type="InterPro" id="IPR044862">
    <property type="entry name" value="Pro_4_hyd_alph_FE2OG_OXY"/>
</dbReference>
<feature type="chain" id="PRO_5005527183" description="procollagen-proline 4-dioxygenase" evidence="14">
    <location>
        <begin position="26"/>
        <end position="305"/>
    </location>
</feature>
<keyword evidence="7" id="KW-0223">Dioxygenase</keyword>
<evidence type="ECO:0000256" key="2">
    <source>
        <dbReference type="ARBA" id="ARBA00004648"/>
    </source>
</evidence>